<keyword evidence="3 6" id="KW-1133">Transmembrane helix</keyword>
<dbReference type="PANTHER" id="PTHR33048">
    <property type="entry name" value="PTH11-LIKE INTEGRAL MEMBRANE PROTEIN (AFU_ORTHOLOGUE AFUA_5G11245)"/>
    <property type="match status" value="1"/>
</dbReference>
<dbReference type="Pfam" id="PF20684">
    <property type="entry name" value="Fung_rhodopsin"/>
    <property type="match status" value="1"/>
</dbReference>
<keyword evidence="2 6" id="KW-0812">Transmembrane</keyword>
<feature type="transmembrane region" description="Helical" evidence="6">
    <location>
        <begin position="161"/>
        <end position="187"/>
    </location>
</feature>
<feature type="domain" description="Rhodopsin" evidence="7">
    <location>
        <begin position="26"/>
        <end position="262"/>
    </location>
</feature>
<dbReference type="OrthoDB" id="4682787at2759"/>
<keyword evidence="9" id="KW-1185">Reference proteome</keyword>
<evidence type="ECO:0000256" key="3">
    <source>
        <dbReference type="ARBA" id="ARBA00022989"/>
    </source>
</evidence>
<feature type="transmembrane region" description="Helical" evidence="6">
    <location>
        <begin position="6"/>
        <end position="26"/>
    </location>
</feature>
<evidence type="ECO:0000313" key="8">
    <source>
        <dbReference type="EMBL" id="OQE15879.1"/>
    </source>
</evidence>
<dbReference type="InterPro" id="IPR049326">
    <property type="entry name" value="Rhodopsin_dom_fungi"/>
</dbReference>
<evidence type="ECO:0000256" key="5">
    <source>
        <dbReference type="ARBA" id="ARBA00038359"/>
    </source>
</evidence>
<evidence type="ECO:0000256" key="6">
    <source>
        <dbReference type="SAM" id="Phobius"/>
    </source>
</evidence>
<evidence type="ECO:0000259" key="7">
    <source>
        <dbReference type="Pfam" id="PF20684"/>
    </source>
</evidence>
<feature type="transmembrane region" description="Helical" evidence="6">
    <location>
        <begin position="121"/>
        <end position="141"/>
    </location>
</feature>
<dbReference type="InterPro" id="IPR052337">
    <property type="entry name" value="SAT4-like"/>
</dbReference>
<dbReference type="GO" id="GO:0016020">
    <property type="term" value="C:membrane"/>
    <property type="evidence" value="ECO:0007669"/>
    <property type="project" value="UniProtKB-SubCell"/>
</dbReference>
<comment type="caution">
    <text evidence="8">The sequence shown here is derived from an EMBL/GenBank/DDBJ whole genome shotgun (WGS) entry which is preliminary data.</text>
</comment>
<comment type="similarity">
    <text evidence="5">Belongs to the SAT4 family.</text>
</comment>
<dbReference type="Proteomes" id="UP000191285">
    <property type="component" value="Unassembled WGS sequence"/>
</dbReference>
<feature type="transmembrane region" description="Helical" evidence="6">
    <location>
        <begin position="87"/>
        <end position="109"/>
    </location>
</feature>
<protein>
    <recommendedName>
        <fullName evidence="7">Rhodopsin domain-containing protein</fullName>
    </recommendedName>
</protein>
<dbReference type="EMBL" id="MLKD01000026">
    <property type="protein sequence ID" value="OQE15879.1"/>
    <property type="molecule type" value="Genomic_DNA"/>
</dbReference>
<dbReference type="PANTHER" id="PTHR33048:SF93">
    <property type="entry name" value="INTEGRAL MEMBRANE PROTEIN"/>
    <property type="match status" value="1"/>
</dbReference>
<feature type="transmembrane region" description="Helical" evidence="6">
    <location>
        <begin position="47"/>
        <end position="67"/>
    </location>
</feature>
<dbReference type="STRING" id="303698.A0A1V6SQD8"/>
<feature type="transmembrane region" description="Helical" evidence="6">
    <location>
        <begin position="238"/>
        <end position="261"/>
    </location>
</feature>
<evidence type="ECO:0000256" key="2">
    <source>
        <dbReference type="ARBA" id="ARBA00022692"/>
    </source>
</evidence>
<evidence type="ECO:0000256" key="1">
    <source>
        <dbReference type="ARBA" id="ARBA00004141"/>
    </source>
</evidence>
<reference evidence="9" key="1">
    <citation type="journal article" date="2017" name="Nat. Microbiol.">
        <title>Global analysis of biosynthetic gene clusters reveals vast potential of secondary metabolite production in Penicillium species.</title>
        <authorList>
            <person name="Nielsen J.C."/>
            <person name="Grijseels S."/>
            <person name="Prigent S."/>
            <person name="Ji B."/>
            <person name="Dainat J."/>
            <person name="Nielsen K.F."/>
            <person name="Frisvad J.C."/>
            <person name="Workman M."/>
            <person name="Nielsen J."/>
        </authorList>
    </citation>
    <scope>NUCLEOTIDE SEQUENCE [LARGE SCALE GENOMIC DNA]</scope>
    <source>
        <strain evidence="9">IBT 24891</strain>
    </source>
</reference>
<sequence length="351" mass="39457">MLAGKGVRAVAVMWLMTFLSLIFVPLRMYTRIYIVKAVGIDDHVFNLAWVFLLLYTVFLTIAGVFGFGQPIADLSMNSAVKAVYYEMIGQTFAVLGMAIAKLSLGIFLLRIVVKQWHRISIWISMVSLSVVSVMTATIFWIQRLPSEAIYDPRVKGRTVVIVTPFSILLGSWCAAVDFYFALLPWIFIWNLNMKFKEKMSIAISLSLGFIACACGIVRTIDLGGLSSSNYTEDTVDLIIWSAVELAVTLICVGIPTVRPLYRTIVHGSKPESSSDRFNKQSGSDHSSRFRMRYLAKDNTLFSISQEGRTESYITRNRNRSDEEILVGQDGVNRDGIVVREEVRIESVANRF</sequence>
<accession>A0A1V6SQD8</accession>
<dbReference type="AlphaFoldDB" id="A0A1V6SQD8"/>
<evidence type="ECO:0000256" key="4">
    <source>
        <dbReference type="ARBA" id="ARBA00023136"/>
    </source>
</evidence>
<feature type="transmembrane region" description="Helical" evidence="6">
    <location>
        <begin position="199"/>
        <end position="218"/>
    </location>
</feature>
<name>A0A1V6SQD8_9EURO</name>
<gene>
    <name evidence="8" type="ORF">PENSTE_c026G06807</name>
</gene>
<keyword evidence="4 6" id="KW-0472">Membrane</keyword>
<comment type="subcellular location">
    <subcellularLocation>
        <location evidence="1">Membrane</location>
        <topology evidence="1">Multi-pass membrane protein</topology>
    </subcellularLocation>
</comment>
<proteinExistence type="inferred from homology"/>
<evidence type="ECO:0000313" key="9">
    <source>
        <dbReference type="Proteomes" id="UP000191285"/>
    </source>
</evidence>
<organism evidence="8 9">
    <name type="scientific">Penicillium steckii</name>
    <dbReference type="NCBI Taxonomy" id="303698"/>
    <lineage>
        <taxon>Eukaryota</taxon>
        <taxon>Fungi</taxon>
        <taxon>Dikarya</taxon>
        <taxon>Ascomycota</taxon>
        <taxon>Pezizomycotina</taxon>
        <taxon>Eurotiomycetes</taxon>
        <taxon>Eurotiomycetidae</taxon>
        <taxon>Eurotiales</taxon>
        <taxon>Aspergillaceae</taxon>
        <taxon>Penicillium</taxon>
    </lineage>
</organism>